<organism evidence="2 3">
    <name type="scientific">Handelsmanbacteria sp. (strain RIFCSPLOWO2_12_FULL_64_10)</name>
    <dbReference type="NCBI Taxonomy" id="1817868"/>
    <lineage>
        <taxon>Bacteria</taxon>
        <taxon>Candidatus Handelsmaniibacteriota</taxon>
    </lineage>
</organism>
<dbReference type="EMBL" id="MFKF01000283">
    <property type="protein sequence ID" value="OGG46836.1"/>
    <property type="molecule type" value="Genomic_DNA"/>
</dbReference>
<keyword evidence="1" id="KW-1133">Transmembrane helix</keyword>
<keyword evidence="1" id="KW-0472">Membrane</keyword>
<keyword evidence="1" id="KW-0812">Transmembrane</keyword>
<feature type="transmembrane region" description="Helical" evidence="1">
    <location>
        <begin position="7"/>
        <end position="32"/>
    </location>
</feature>
<proteinExistence type="predicted"/>
<evidence type="ECO:0000313" key="3">
    <source>
        <dbReference type="Proteomes" id="UP000178606"/>
    </source>
</evidence>
<protein>
    <submittedName>
        <fullName evidence="2">Uncharacterized protein</fullName>
    </submittedName>
</protein>
<dbReference type="Proteomes" id="UP000178606">
    <property type="component" value="Unassembled WGS sequence"/>
</dbReference>
<name>A0A1F6CCB6_HANXR</name>
<sequence length="68" mass="7531">MANLLNILGYLVSALMVGCGVLIISGFLVPKFVGGDQVRVTFGIVVLLYGVLRFVQMRMKGRREKDEE</sequence>
<gene>
    <name evidence="2" type="ORF">A3F84_03585</name>
</gene>
<accession>A0A1F6CCB6</accession>
<evidence type="ECO:0000256" key="1">
    <source>
        <dbReference type="SAM" id="Phobius"/>
    </source>
</evidence>
<comment type="caution">
    <text evidence="2">The sequence shown here is derived from an EMBL/GenBank/DDBJ whole genome shotgun (WGS) entry which is preliminary data.</text>
</comment>
<evidence type="ECO:0000313" key="2">
    <source>
        <dbReference type="EMBL" id="OGG46836.1"/>
    </source>
</evidence>
<reference evidence="2 3" key="1">
    <citation type="journal article" date="2016" name="Nat. Commun.">
        <title>Thousands of microbial genomes shed light on interconnected biogeochemical processes in an aquifer system.</title>
        <authorList>
            <person name="Anantharaman K."/>
            <person name="Brown C.T."/>
            <person name="Hug L.A."/>
            <person name="Sharon I."/>
            <person name="Castelle C.J."/>
            <person name="Probst A.J."/>
            <person name="Thomas B.C."/>
            <person name="Singh A."/>
            <person name="Wilkins M.J."/>
            <person name="Karaoz U."/>
            <person name="Brodie E.L."/>
            <person name="Williams K.H."/>
            <person name="Hubbard S.S."/>
            <person name="Banfield J.F."/>
        </authorList>
    </citation>
    <scope>NUCLEOTIDE SEQUENCE [LARGE SCALE GENOMIC DNA]</scope>
    <source>
        <strain evidence="3">RIFCSPLOWO2_12_FULL_64_10</strain>
    </source>
</reference>
<dbReference type="AlphaFoldDB" id="A0A1F6CCB6"/>
<feature type="transmembrane region" description="Helical" evidence="1">
    <location>
        <begin position="38"/>
        <end position="55"/>
    </location>
</feature>